<protein>
    <recommendedName>
        <fullName evidence="1">F-box associated beta-propeller type 3 domain-containing protein</fullName>
    </recommendedName>
</protein>
<evidence type="ECO:0000313" key="2">
    <source>
        <dbReference type="EMBL" id="CAG7907334.1"/>
    </source>
</evidence>
<evidence type="ECO:0000313" key="3">
    <source>
        <dbReference type="EMBL" id="VDD13855.1"/>
    </source>
</evidence>
<gene>
    <name evidence="3" type="ORF">BRAA04T17669Z</name>
    <name evidence="2" type="ORF">BRAPAZ1V2_A04P22350.2</name>
</gene>
<dbReference type="Proteomes" id="UP000694005">
    <property type="component" value="Chromosome A04"/>
</dbReference>
<evidence type="ECO:0000259" key="1">
    <source>
        <dbReference type="Pfam" id="PF08268"/>
    </source>
</evidence>
<dbReference type="InterPro" id="IPR013187">
    <property type="entry name" value="F-box-assoc_dom_typ3"/>
</dbReference>
<reference evidence="3" key="1">
    <citation type="submission" date="2018-11" db="EMBL/GenBank/DDBJ databases">
        <authorList>
            <consortium name="Genoscope - CEA"/>
            <person name="William W."/>
        </authorList>
    </citation>
    <scope>NUCLEOTIDE SEQUENCE</scope>
</reference>
<dbReference type="InterPro" id="IPR017451">
    <property type="entry name" value="F-box-assoc_interact_dom"/>
</dbReference>
<sequence length="226" mass="26605">MGLTTRRRWSSQWRNISNPCRSHCSLTQRLTIKRSVYYLASTFWIHTVLVSFDIHYEEISMFQVPEGNTLRCLPCFTDLIEYGGRVARGGSRAGPPLRVAVLYNDDFEKRGVMELWVMDDAEKNMWARKTFVLDLSQMHLLSDIRFRVQCTTRNGEVILVPQNTSRNPSTCKMIVQRKSTIRFHIFLYNLQNNHLRKVEIKDTSNRYLTNMWDIIGLDDVENLMYL</sequence>
<dbReference type="EMBL" id="LS974620">
    <property type="protein sequence ID" value="CAG7907334.1"/>
    <property type="molecule type" value="Genomic_DNA"/>
</dbReference>
<dbReference type="Gramene" id="A04p22350.2_BraZ1">
    <property type="protein sequence ID" value="A04p22350.2_BraZ1.CDS"/>
    <property type="gene ID" value="A04g22350.2_BraZ1"/>
</dbReference>
<dbReference type="AlphaFoldDB" id="A0A3P6CTU0"/>
<dbReference type="Pfam" id="PF08268">
    <property type="entry name" value="FBA_3"/>
    <property type="match status" value="1"/>
</dbReference>
<organism evidence="3">
    <name type="scientific">Brassica campestris</name>
    <name type="common">Field mustard</name>
    <dbReference type="NCBI Taxonomy" id="3711"/>
    <lineage>
        <taxon>Eukaryota</taxon>
        <taxon>Viridiplantae</taxon>
        <taxon>Streptophyta</taxon>
        <taxon>Embryophyta</taxon>
        <taxon>Tracheophyta</taxon>
        <taxon>Spermatophyta</taxon>
        <taxon>Magnoliopsida</taxon>
        <taxon>eudicotyledons</taxon>
        <taxon>Gunneridae</taxon>
        <taxon>Pentapetalae</taxon>
        <taxon>rosids</taxon>
        <taxon>malvids</taxon>
        <taxon>Brassicales</taxon>
        <taxon>Brassicaceae</taxon>
        <taxon>Brassiceae</taxon>
        <taxon>Brassica</taxon>
    </lineage>
</organism>
<accession>A0A3P6CTU0</accession>
<feature type="domain" description="F-box associated beta-propeller type 3" evidence="1">
    <location>
        <begin position="10"/>
        <end position="206"/>
    </location>
</feature>
<dbReference type="EMBL" id="LR031576">
    <property type="protein sequence ID" value="VDD13855.1"/>
    <property type="molecule type" value="Genomic_DNA"/>
</dbReference>
<dbReference type="PANTHER" id="PTHR31111:SF17">
    <property type="entry name" value="F-BOX DOMAIN-CONTAINING PROTEIN"/>
    <property type="match status" value="1"/>
</dbReference>
<name>A0A3P6CTU0_BRACM</name>
<dbReference type="NCBIfam" id="TIGR01640">
    <property type="entry name" value="F_box_assoc_1"/>
    <property type="match status" value="1"/>
</dbReference>
<proteinExistence type="predicted"/>
<dbReference type="PANTHER" id="PTHR31111">
    <property type="entry name" value="BNAA05G37150D PROTEIN-RELATED"/>
    <property type="match status" value="1"/>
</dbReference>